<keyword evidence="2" id="KW-0067">ATP-binding</keyword>
<dbReference type="InterPro" id="IPR044304">
    <property type="entry name" value="NUBPL-like"/>
</dbReference>
<organism evidence="3">
    <name type="scientific">Thermogladius calderae</name>
    <dbReference type="NCBI Taxonomy" id="1200300"/>
    <lineage>
        <taxon>Archaea</taxon>
        <taxon>Thermoproteota</taxon>
        <taxon>Thermoprotei</taxon>
        <taxon>Desulfurococcales</taxon>
        <taxon>Desulfurococcaceae</taxon>
        <taxon>Thermogladius</taxon>
    </lineage>
</organism>
<dbReference type="Gene3D" id="3.40.50.300">
    <property type="entry name" value="P-loop containing nucleotide triphosphate hydrolases"/>
    <property type="match status" value="1"/>
</dbReference>
<dbReference type="GO" id="GO:0005524">
    <property type="term" value="F:ATP binding"/>
    <property type="evidence" value="ECO:0007669"/>
    <property type="project" value="UniProtKB-KW"/>
</dbReference>
<dbReference type="Pfam" id="PF10609">
    <property type="entry name" value="ParA"/>
    <property type="match status" value="1"/>
</dbReference>
<name>A0A7J3XY88_9CREN</name>
<sequence length="250" mass="27378">MSLPTGTGDFRVLASRDKLKGLKKNFVVLSSKGGVGKSTLSTLLAFYAAERNLKVGLIDLDFTNPSTHVILGINPVEITYTEDKGLLPHEVNSLSYITPIAFTKDLPLPLRGDSVSKALLELLSILRLDGLEYLVIDTPPGLGDEHMDLIYKLGDLVKPLVVSTPSILSLGSVKRMIHLLKEANVGEVFLVENMGDGKLVEFARELDVVYLGYIPYYPGFDRCLGSLEGLRKCPIRGFFENILGKITQDA</sequence>
<dbReference type="SUPFAM" id="SSF52540">
    <property type="entry name" value="P-loop containing nucleoside triphosphate hydrolases"/>
    <property type="match status" value="1"/>
</dbReference>
<dbReference type="InterPro" id="IPR033756">
    <property type="entry name" value="YlxH/NBP35"/>
</dbReference>
<dbReference type="GO" id="GO:0051539">
    <property type="term" value="F:4 iron, 4 sulfur cluster binding"/>
    <property type="evidence" value="ECO:0007669"/>
    <property type="project" value="TreeGrafter"/>
</dbReference>
<evidence type="ECO:0000256" key="1">
    <source>
        <dbReference type="ARBA" id="ARBA00022741"/>
    </source>
</evidence>
<evidence type="ECO:0000256" key="2">
    <source>
        <dbReference type="ARBA" id="ARBA00022840"/>
    </source>
</evidence>
<dbReference type="GO" id="GO:0016226">
    <property type="term" value="P:iron-sulfur cluster assembly"/>
    <property type="evidence" value="ECO:0007669"/>
    <property type="project" value="InterPro"/>
</dbReference>
<keyword evidence="1" id="KW-0547">Nucleotide-binding</keyword>
<dbReference type="InterPro" id="IPR027417">
    <property type="entry name" value="P-loop_NTPase"/>
</dbReference>
<dbReference type="AlphaFoldDB" id="A0A7J3XY88"/>
<protein>
    <submittedName>
        <fullName evidence="3">Nucleotide-binding protein</fullName>
    </submittedName>
</protein>
<proteinExistence type="predicted"/>
<evidence type="ECO:0000313" key="3">
    <source>
        <dbReference type="EMBL" id="HHP67708.1"/>
    </source>
</evidence>
<accession>A0A7J3XY88</accession>
<dbReference type="PANTHER" id="PTHR42961:SF2">
    <property type="entry name" value="IRON-SULFUR PROTEIN NUBPL"/>
    <property type="match status" value="1"/>
</dbReference>
<comment type="caution">
    <text evidence="3">The sequence shown here is derived from an EMBL/GenBank/DDBJ whole genome shotgun (WGS) entry which is preliminary data.</text>
</comment>
<dbReference type="PANTHER" id="PTHR42961">
    <property type="entry name" value="IRON-SULFUR PROTEIN NUBPL"/>
    <property type="match status" value="1"/>
</dbReference>
<dbReference type="EMBL" id="DRYK01000035">
    <property type="protein sequence ID" value="HHP67708.1"/>
    <property type="molecule type" value="Genomic_DNA"/>
</dbReference>
<gene>
    <name evidence="3" type="ORF">ENM60_02790</name>
</gene>
<reference evidence="3" key="1">
    <citation type="journal article" date="2020" name="mSystems">
        <title>Genome- and Community-Level Interaction Insights into Carbon Utilization and Element Cycling Functions of Hydrothermarchaeota in Hydrothermal Sediment.</title>
        <authorList>
            <person name="Zhou Z."/>
            <person name="Liu Y."/>
            <person name="Xu W."/>
            <person name="Pan J."/>
            <person name="Luo Z.H."/>
            <person name="Li M."/>
        </authorList>
    </citation>
    <scope>NUCLEOTIDE SEQUENCE [LARGE SCALE GENOMIC DNA]</scope>
    <source>
        <strain evidence="3">SpSt-110</strain>
    </source>
</reference>